<dbReference type="InterPro" id="IPR010982">
    <property type="entry name" value="Lambda_DNA-bd_dom_sf"/>
</dbReference>
<evidence type="ECO:0000313" key="4">
    <source>
        <dbReference type="Proteomes" id="UP000194948"/>
    </source>
</evidence>
<reference evidence="3" key="1">
    <citation type="submission" date="2017-05" db="EMBL/GenBank/DDBJ databases">
        <authorList>
            <consortium name="The Broad Institute Genomics Platform"/>
            <consortium name="The Broad Institute Genomic Center for Infectious Diseases"/>
            <person name="Earl A."/>
            <person name="Manson A."/>
            <person name="Schwartman J."/>
            <person name="Gilmore M."/>
            <person name="Abouelleil A."/>
            <person name="Cao P."/>
            <person name="Chapman S."/>
            <person name="Cusick C."/>
            <person name="Shea T."/>
            <person name="Young S."/>
            <person name="Neafsey D."/>
            <person name="Nusbaum C."/>
            <person name="Birren B."/>
        </authorList>
    </citation>
    <scope>NUCLEOTIDE SEQUENCE</scope>
    <source>
        <strain evidence="3">7F3_DIV0205</strain>
    </source>
</reference>
<dbReference type="EMBL" id="CP147244">
    <property type="protein sequence ID" value="WYK01208.1"/>
    <property type="molecule type" value="Genomic_DNA"/>
</dbReference>
<feature type="domain" description="HTH cro/C1-type" evidence="2">
    <location>
        <begin position="10"/>
        <end position="64"/>
    </location>
</feature>
<dbReference type="Proteomes" id="UP000194948">
    <property type="component" value="Chromosome"/>
</dbReference>
<dbReference type="PANTHER" id="PTHR46558">
    <property type="entry name" value="TRACRIPTIONAL REGULATORY PROTEIN-RELATED-RELATED"/>
    <property type="match status" value="1"/>
</dbReference>
<dbReference type="RefSeq" id="WP_170923029.1">
    <property type="nucleotide sequence ID" value="NZ_CP147244.1"/>
</dbReference>
<accession>A0AAQ3WDB9</accession>
<proteinExistence type="predicted"/>
<dbReference type="SMART" id="SM00530">
    <property type="entry name" value="HTH_XRE"/>
    <property type="match status" value="1"/>
</dbReference>
<dbReference type="PROSITE" id="PS50943">
    <property type="entry name" value="HTH_CROC1"/>
    <property type="match status" value="1"/>
</dbReference>
<name>A0AAQ3WDB9_9ENTE</name>
<dbReference type="GO" id="GO:0003677">
    <property type="term" value="F:DNA binding"/>
    <property type="evidence" value="ECO:0007669"/>
    <property type="project" value="UniProtKB-KW"/>
</dbReference>
<evidence type="ECO:0000313" key="3">
    <source>
        <dbReference type="EMBL" id="WYK01208.1"/>
    </source>
</evidence>
<dbReference type="Pfam" id="PF01381">
    <property type="entry name" value="HTH_3"/>
    <property type="match status" value="1"/>
</dbReference>
<evidence type="ECO:0000256" key="1">
    <source>
        <dbReference type="ARBA" id="ARBA00023125"/>
    </source>
</evidence>
<keyword evidence="4" id="KW-1185">Reference proteome</keyword>
<dbReference type="Gene3D" id="1.10.260.40">
    <property type="entry name" value="lambda repressor-like DNA-binding domains"/>
    <property type="match status" value="1"/>
</dbReference>
<sequence length="156" mass="18447">MLSENFQESLKQLRIKRNLTQDELGTKLGVSGQTIYKYENGVTFPPPEKIEKILQFFRVDPNVLFGYHSQSENINKLLKIINNEAHLQAEIFRNLEVGDEKSVLEKLINEYPYLEKQNMDLLINYNEFIFKTNVEKYIVREIERIKIADTFLNKEC</sequence>
<dbReference type="AlphaFoldDB" id="A0AAQ3WDB9"/>
<dbReference type="SUPFAM" id="SSF47413">
    <property type="entry name" value="lambda repressor-like DNA-binding domains"/>
    <property type="match status" value="1"/>
</dbReference>
<evidence type="ECO:0000259" key="2">
    <source>
        <dbReference type="PROSITE" id="PS50943"/>
    </source>
</evidence>
<reference evidence="3" key="2">
    <citation type="submission" date="2024-03" db="EMBL/GenBank/DDBJ databases">
        <title>The Genome Sequence of Enterococcus sp. DIV0205d.</title>
        <authorList>
            <consortium name="The Broad Institute Genomics Platform"/>
            <consortium name="The Broad Institute Microbial Omics Core"/>
            <consortium name="The Broad Institute Genomic Center for Infectious Diseases"/>
            <person name="Earl A."/>
            <person name="Manson A."/>
            <person name="Gilmore M."/>
            <person name="Schwartman J."/>
            <person name="Shea T."/>
            <person name="Abouelleil A."/>
            <person name="Cao P."/>
            <person name="Chapman S."/>
            <person name="Cusick C."/>
            <person name="Young S."/>
            <person name="Neafsey D."/>
            <person name="Nusbaum C."/>
            <person name="Birren B."/>
        </authorList>
    </citation>
    <scope>NUCLEOTIDE SEQUENCE</scope>
    <source>
        <strain evidence="3">7F3_DIV0205</strain>
    </source>
</reference>
<keyword evidence="1" id="KW-0238">DNA-binding</keyword>
<organism evidence="3 4">
    <name type="scientific">Candidatus Enterococcus palustris</name>
    <dbReference type="NCBI Taxonomy" id="1834189"/>
    <lineage>
        <taxon>Bacteria</taxon>
        <taxon>Bacillati</taxon>
        <taxon>Bacillota</taxon>
        <taxon>Bacilli</taxon>
        <taxon>Lactobacillales</taxon>
        <taxon>Enterococcaceae</taxon>
        <taxon>Enterococcus</taxon>
    </lineage>
</organism>
<dbReference type="InterPro" id="IPR001387">
    <property type="entry name" value="Cro/C1-type_HTH"/>
</dbReference>
<protein>
    <recommendedName>
        <fullName evidence="2">HTH cro/C1-type domain-containing protein</fullName>
    </recommendedName>
</protein>
<gene>
    <name evidence="3" type="ORF">A5821_002345</name>
</gene>
<dbReference type="PANTHER" id="PTHR46558:SF11">
    <property type="entry name" value="HTH-TYPE TRANSCRIPTIONAL REGULATOR XRE"/>
    <property type="match status" value="1"/>
</dbReference>
<dbReference type="CDD" id="cd00093">
    <property type="entry name" value="HTH_XRE"/>
    <property type="match status" value="1"/>
</dbReference>